<organism evidence="2 3">
    <name type="scientific">Prosthecobacter algae</name>
    <dbReference type="NCBI Taxonomy" id="1144682"/>
    <lineage>
        <taxon>Bacteria</taxon>
        <taxon>Pseudomonadati</taxon>
        <taxon>Verrucomicrobiota</taxon>
        <taxon>Verrucomicrobiia</taxon>
        <taxon>Verrucomicrobiales</taxon>
        <taxon>Verrucomicrobiaceae</taxon>
        <taxon>Prosthecobacter</taxon>
    </lineage>
</organism>
<dbReference type="Proteomes" id="UP001499852">
    <property type="component" value="Unassembled WGS sequence"/>
</dbReference>
<accession>A0ABP9P4N9</accession>
<sequence length="117" mass="12796">MVERLFEGTGSRRGNWEWALCVGVVCRGWVGAGKGTRMRDWGLGNLPRLRRVWAGMPDDGEPLAWGLGMGLEYCPAIPPPVQVPGTPTWAKWRKSLGSELSGSVTRSRAGPVSGYRK</sequence>
<dbReference type="EMBL" id="BAABIA010000004">
    <property type="protein sequence ID" value="GAA5140758.1"/>
    <property type="molecule type" value="Genomic_DNA"/>
</dbReference>
<proteinExistence type="predicted"/>
<evidence type="ECO:0000256" key="1">
    <source>
        <dbReference type="SAM" id="MobiDB-lite"/>
    </source>
</evidence>
<feature type="region of interest" description="Disordered" evidence="1">
    <location>
        <begin position="97"/>
        <end position="117"/>
    </location>
</feature>
<comment type="caution">
    <text evidence="2">The sequence shown here is derived from an EMBL/GenBank/DDBJ whole genome shotgun (WGS) entry which is preliminary data.</text>
</comment>
<name>A0ABP9P4N9_9BACT</name>
<gene>
    <name evidence="2" type="ORF">GCM10023213_23820</name>
</gene>
<evidence type="ECO:0000313" key="3">
    <source>
        <dbReference type="Proteomes" id="UP001499852"/>
    </source>
</evidence>
<keyword evidence="3" id="KW-1185">Reference proteome</keyword>
<reference evidence="3" key="1">
    <citation type="journal article" date="2019" name="Int. J. Syst. Evol. Microbiol.">
        <title>The Global Catalogue of Microorganisms (GCM) 10K type strain sequencing project: providing services to taxonomists for standard genome sequencing and annotation.</title>
        <authorList>
            <consortium name="The Broad Institute Genomics Platform"/>
            <consortium name="The Broad Institute Genome Sequencing Center for Infectious Disease"/>
            <person name="Wu L."/>
            <person name="Ma J."/>
        </authorList>
    </citation>
    <scope>NUCLEOTIDE SEQUENCE [LARGE SCALE GENOMIC DNA]</scope>
    <source>
        <strain evidence="3">JCM 18053</strain>
    </source>
</reference>
<evidence type="ECO:0000313" key="2">
    <source>
        <dbReference type="EMBL" id="GAA5140758.1"/>
    </source>
</evidence>
<protein>
    <submittedName>
        <fullName evidence="2">Uncharacterized protein</fullName>
    </submittedName>
</protein>